<feature type="compositionally biased region" description="Low complexity" evidence="1">
    <location>
        <begin position="67"/>
        <end position="77"/>
    </location>
</feature>
<sequence>MSRPPSPTNASPISSRSTSLAPLPHSPPRHLPDARLPPTGSGPSSDIPPALESPRIRAQSKSPCISPVPDVPRVSPRLQTPPFSPSAQPSVPRAQQQDEAEGVGPNLDAELAADHQHDEEEEWHGISVDPSTERPVARKPIPRLGGSEDEGDALPDVTGLTTWAKRNPGKHIIRSKQRGKRVIGPEQRRTLNDKAKSKKQRMAALHQDIVTLNRSRSEMVHELSAKHKFKAKLVKERLLAATTFKPERKPSLFRAKLHYLSKVLNEGLERNERLSLHELRKRAVEYPAFRNMSKEFKMELLDGLEEHRLKKKTGTRATNKAVAQDAAYVVKRINAELQNLHERCGMYGFAVFSKGHVQDKTIPWILESASAANFIRESLKIDPMDLVAKFEQWCCSRDLGFTGDTLQSMRKEITRMIKDGLIIVSKRRKCAMNYERYIKAIILGYGVIIVGWPKNIDFTSPTNISSVDDMRKLRDAWKNGTAYWRILTSAEKEKWRKDYEEKVEAGEIVEVERRKRSDKGVVRGQNARTLGKRRAAENSKVRSKAVVEDEDEDEEEEEEDDDDEEDEEDEEGGQRGGGAAPQQIELE</sequence>
<feature type="region of interest" description="Disordered" evidence="1">
    <location>
        <begin position="514"/>
        <end position="587"/>
    </location>
</feature>
<feature type="compositionally biased region" description="Basic residues" evidence="1">
    <location>
        <begin position="167"/>
        <end position="181"/>
    </location>
</feature>
<reference evidence="2" key="1">
    <citation type="submission" date="2020-05" db="EMBL/GenBank/DDBJ databases">
        <title>Mycena genomes resolve the evolution of fungal bioluminescence.</title>
        <authorList>
            <person name="Tsai I.J."/>
        </authorList>
    </citation>
    <scope>NUCLEOTIDE SEQUENCE</scope>
    <source>
        <strain evidence="2">160909Yilan</strain>
    </source>
</reference>
<feature type="compositionally biased region" description="Acidic residues" evidence="1">
    <location>
        <begin position="548"/>
        <end position="571"/>
    </location>
</feature>
<evidence type="ECO:0000313" key="3">
    <source>
        <dbReference type="Proteomes" id="UP000623467"/>
    </source>
</evidence>
<organism evidence="2 3">
    <name type="scientific">Mycena sanguinolenta</name>
    <dbReference type="NCBI Taxonomy" id="230812"/>
    <lineage>
        <taxon>Eukaryota</taxon>
        <taxon>Fungi</taxon>
        <taxon>Dikarya</taxon>
        <taxon>Basidiomycota</taxon>
        <taxon>Agaricomycotina</taxon>
        <taxon>Agaricomycetes</taxon>
        <taxon>Agaricomycetidae</taxon>
        <taxon>Agaricales</taxon>
        <taxon>Marasmiineae</taxon>
        <taxon>Mycenaceae</taxon>
        <taxon>Mycena</taxon>
    </lineage>
</organism>
<keyword evidence="3" id="KW-1185">Reference proteome</keyword>
<dbReference type="OrthoDB" id="3253416at2759"/>
<comment type="caution">
    <text evidence="2">The sequence shown here is derived from an EMBL/GenBank/DDBJ whole genome shotgun (WGS) entry which is preliminary data.</text>
</comment>
<dbReference type="AlphaFoldDB" id="A0A8H7DBE1"/>
<feature type="compositionally biased region" description="Polar residues" evidence="1">
    <location>
        <begin position="8"/>
        <end position="20"/>
    </location>
</feature>
<gene>
    <name evidence="2" type="ORF">MSAN_00915700</name>
</gene>
<feature type="compositionally biased region" description="Polar residues" evidence="1">
    <location>
        <begin position="85"/>
        <end position="97"/>
    </location>
</feature>
<dbReference type="Proteomes" id="UP000623467">
    <property type="component" value="Unassembled WGS sequence"/>
</dbReference>
<dbReference type="EMBL" id="JACAZH010000006">
    <property type="protein sequence ID" value="KAF7366582.1"/>
    <property type="molecule type" value="Genomic_DNA"/>
</dbReference>
<protein>
    <submittedName>
        <fullName evidence="2">Uncharacterized protein</fullName>
    </submittedName>
</protein>
<proteinExistence type="predicted"/>
<name>A0A8H7DBE1_9AGAR</name>
<accession>A0A8H7DBE1</accession>
<feature type="region of interest" description="Disordered" evidence="1">
    <location>
        <begin position="1"/>
        <end position="186"/>
    </location>
</feature>
<evidence type="ECO:0000313" key="2">
    <source>
        <dbReference type="EMBL" id="KAF7366582.1"/>
    </source>
</evidence>
<evidence type="ECO:0000256" key="1">
    <source>
        <dbReference type="SAM" id="MobiDB-lite"/>
    </source>
</evidence>